<dbReference type="EMBL" id="HE573025">
    <property type="protein sequence ID" value="CCC50226.1"/>
    <property type="molecule type" value="Genomic_DNA"/>
</dbReference>
<organism evidence="1">
    <name type="scientific">Trypanosoma vivax (strain Y486)</name>
    <dbReference type="NCBI Taxonomy" id="1055687"/>
    <lineage>
        <taxon>Eukaryota</taxon>
        <taxon>Discoba</taxon>
        <taxon>Euglenozoa</taxon>
        <taxon>Kinetoplastea</taxon>
        <taxon>Metakinetoplastina</taxon>
        <taxon>Trypanosomatida</taxon>
        <taxon>Trypanosomatidae</taxon>
        <taxon>Trypanosoma</taxon>
        <taxon>Duttonella</taxon>
    </lineage>
</organism>
<protein>
    <submittedName>
        <fullName evidence="1">Uncharacterized protein</fullName>
    </submittedName>
</protein>
<evidence type="ECO:0000313" key="1">
    <source>
        <dbReference type="EMBL" id="CCC50226.1"/>
    </source>
</evidence>
<proteinExistence type="predicted"/>
<accession>G0U1S7</accession>
<reference evidence="1" key="1">
    <citation type="journal article" date="2012" name="Proc. Natl. Acad. Sci. U.S.A.">
        <title>Antigenic diversity is generated by distinct evolutionary mechanisms in African trypanosome species.</title>
        <authorList>
            <person name="Jackson A.P."/>
            <person name="Berry A."/>
            <person name="Aslett M."/>
            <person name="Allison H.C."/>
            <person name="Burton P."/>
            <person name="Vavrova-Anderson J."/>
            <person name="Brown R."/>
            <person name="Browne H."/>
            <person name="Corton N."/>
            <person name="Hauser H."/>
            <person name="Gamble J."/>
            <person name="Gilderthorp R."/>
            <person name="Marcello L."/>
            <person name="McQuillan J."/>
            <person name="Otto T.D."/>
            <person name="Quail M.A."/>
            <person name="Sanders M.J."/>
            <person name="van Tonder A."/>
            <person name="Ginger M.L."/>
            <person name="Field M.C."/>
            <person name="Barry J.D."/>
            <person name="Hertz-Fowler C."/>
            <person name="Berriman M."/>
        </authorList>
    </citation>
    <scope>NUCLEOTIDE SEQUENCE</scope>
    <source>
        <strain evidence="1">Y486</strain>
    </source>
</reference>
<sequence length="161" mass="18860">MNNNSKQVGEEQKRQWYDTNQINYENCAALCVCLCASRHNNTSHIRVRNERQMKPMGTHKVACEKYVTSFMFLPPIQLRAQNTLPTEPYLPQQTNGVSALFSPQFFCFFSISLFQKKGWGHTHMYIYNEHCCCDINFLSRTRAMYLLKMEGRSFPPQNNTK</sequence>
<name>G0U1S7_TRYVY</name>
<dbReference type="AlphaFoldDB" id="G0U1S7"/>
<gene>
    <name evidence="1" type="ORF">TVY486_0900490</name>
</gene>